<evidence type="ECO:0000313" key="2">
    <source>
        <dbReference type="Proteomes" id="UP000032142"/>
    </source>
</evidence>
<gene>
    <name evidence="1" type="ORF">F383_21404</name>
</gene>
<accession>A0A0B0NPE7</accession>
<dbReference type="EMBL" id="KN406105">
    <property type="protein sequence ID" value="KHG16403.1"/>
    <property type="molecule type" value="Genomic_DNA"/>
</dbReference>
<proteinExistence type="predicted"/>
<organism evidence="1 2">
    <name type="scientific">Gossypium arboreum</name>
    <name type="common">Tree cotton</name>
    <name type="synonym">Gossypium nanking</name>
    <dbReference type="NCBI Taxonomy" id="29729"/>
    <lineage>
        <taxon>Eukaryota</taxon>
        <taxon>Viridiplantae</taxon>
        <taxon>Streptophyta</taxon>
        <taxon>Embryophyta</taxon>
        <taxon>Tracheophyta</taxon>
        <taxon>Spermatophyta</taxon>
        <taxon>Magnoliopsida</taxon>
        <taxon>eudicotyledons</taxon>
        <taxon>Gunneridae</taxon>
        <taxon>Pentapetalae</taxon>
        <taxon>rosids</taxon>
        <taxon>malvids</taxon>
        <taxon>Malvales</taxon>
        <taxon>Malvaceae</taxon>
        <taxon>Malvoideae</taxon>
        <taxon>Gossypium</taxon>
    </lineage>
</organism>
<keyword evidence="2" id="KW-1185">Reference proteome</keyword>
<reference evidence="2" key="1">
    <citation type="submission" date="2014-09" db="EMBL/GenBank/DDBJ databases">
        <authorList>
            <person name="Mudge J."/>
            <person name="Ramaraj T."/>
            <person name="Lindquist I.E."/>
            <person name="Bharti A.K."/>
            <person name="Sundararajan A."/>
            <person name="Cameron C.T."/>
            <person name="Woodward J.E."/>
            <person name="May G.D."/>
            <person name="Brubaker C."/>
            <person name="Broadhvest J."/>
            <person name="Wilkins T.A."/>
        </authorList>
    </citation>
    <scope>NUCLEOTIDE SEQUENCE</scope>
    <source>
        <strain evidence="2">cv. AKA8401</strain>
    </source>
</reference>
<evidence type="ECO:0000313" key="1">
    <source>
        <dbReference type="EMBL" id="KHG16403.1"/>
    </source>
</evidence>
<dbReference type="AlphaFoldDB" id="A0A0B0NPE7"/>
<sequence>MCCGYLIACVSSPCSYILTDSSSEQACELSSNLTEDPRSKSMRRMSMSCVTSWYRFIQLAWVGDRQRFCHTIKLSFGLNYAMLSDIESVHVSLQMRVANGLVNSHFLGHTGKDMAVCLNRVKETASGHGCMTWPCDPKLRMTS</sequence>
<protein>
    <submittedName>
        <fullName evidence="1">Uncharacterized protein</fullName>
    </submittedName>
</protein>
<name>A0A0B0NPE7_GOSAR</name>
<dbReference type="Proteomes" id="UP000032142">
    <property type="component" value="Unassembled WGS sequence"/>
</dbReference>